<sequence>MSFVTALRRTSVAMAAGLTLAGASTHSAHAEYPERPIRLIVPSPPGDGSDVLARNVGKAMGDVLGQSLVIENKPGAGGSIASDITAKAAADGYTVLLGNASTHAVTPGLYSKLPYDSEKAFSTVSLLASAPNVLVVNPALPVKNIGEFIAYAKANPGKLNVGSGGNGSLSHLSAILFNSMAGIDIPHVPYKGAAPAVTAVMGGEISALMINIPTVSQQIQAGKLRALAVSSLERSPALPDVPTLNESGLKGYNTEAWFGLFVPAGTPAPAIAKLQSAAAAALKNEAVLTNIRNMGAVPKDLKGQAFADFVKAEATKYRAIIKQADVRID</sequence>
<dbReference type="PIRSF" id="PIRSF017082">
    <property type="entry name" value="YflP"/>
    <property type="match status" value="1"/>
</dbReference>
<feature type="chain" id="PRO_5020793109" evidence="2">
    <location>
        <begin position="31"/>
        <end position="329"/>
    </location>
</feature>
<evidence type="ECO:0000313" key="4">
    <source>
        <dbReference type="Proteomes" id="UP000292445"/>
    </source>
</evidence>
<dbReference type="InterPro" id="IPR042100">
    <property type="entry name" value="Bug_dom1"/>
</dbReference>
<dbReference type="EMBL" id="SGXC01000002">
    <property type="protein sequence ID" value="RZS81554.1"/>
    <property type="molecule type" value="Genomic_DNA"/>
</dbReference>
<dbReference type="CDD" id="cd13578">
    <property type="entry name" value="PBP2_Bug27"/>
    <property type="match status" value="1"/>
</dbReference>
<comment type="caution">
    <text evidence="3">The sequence shown here is derived from an EMBL/GenBank/DDBJ whole genome shotgun (WGS) entry which is preliminary data.</text>
</comment>
<protein>
    <submittedName>
        <fullName evidence="3">Tripartite-type tricarboxylate transporter receptor subunit TctC</fullName>
    </submittedName>
</protein>
<dbReference type="RefSeq" id="WP_165404683.1">
    <property type="nucleotide sequence ID" value="NZ_SGXC01000002.1"/>
</dbReference>
<reference evidence="3 4" key="1">
    <citation type="submission" date="2019-02" db="EMBL/GenBank/DDBJ databases">
        <title>Genomic Encyclopedia of Type Strains, Phase IV (KMG-IV): sequencing the most valuable type-strain genomes for metagenomic binning, comparative biology and taxonomic classification.</title>
        <authorList>
            <person name="Goeker M."/>
        </authorList>
    </citation>
    <scope>NUCLEOTIDE SEQUENCE [LARGE SCALE GENOMIC DNA]</scope>
    <source>
        <strain evidence="3 4">K24</strain>
    </source>
</reference>
<dbReference type="Pfam" id="PF03401">
    <property type="entry name" value="TctC"/>
    <property type="match status" value="1"/>
</dbReference>
<accession>A0A4V2F389</accession>
<proteinExistence type="inferred from homology"/>
<dbReference type="Proteomes" id="UP000292445">
    <property type="component" value="Unassembled WGS sequence"/>
</dbReference>
<keyword evidence="3" id="KW-0675">Receptor</keyword>
<name>A0A4V2F389_9BURK</name>
<evidence type="ECO:0000256" key="1">
    <source>
        <dbReference type="ARBA" id="ARBA00006987"/>
    </source>
</evidence>
<dbReference type="AlphaFoldDB" id="A0A4V2F389"/>
<dbReference type="PANTHER" id="PTHR42928:SF5">
    <property type="entry name" value="BLR1237 PROTEIN"/>
    <property type="match status" value="1"/>
</dbReference>
<gene>
    <name evidence="3" type="ORF">EV675_4179</name>
</gene>
<evidence type="ECO:0000256" key="2">
    <source>
        <dbReference type="SAM" id="SignalP"/>
    </source>
</evidence>
<organism evidence="3 4">
    <name type="scientific">Pigmentiphaga kullae</name>
    <dbReference type="NCBI Taxonomy" id="151784"/>
    <lineage>
        <taxon>Bacteria</taxon>
        <taxon>Pseudomonadati</taxon>
        <taxon>Pseudomonadota</taxon>
        <taxon>Betaproteobacteria</taxon>
        <taxon>Burkholderiales</taxon>
        <taxon>Alcaligenaceae</taxon>
        <taxon>Pigmentiphaga</taxon>
    </lineage>
</organism>
<dbReference type="PANTHER" id="PTHR42928">
    <property type="entry name" value="TRICARBOXYLATE-BINDING PROTEIN"/>
    <property type="match status" value="1"/>
</dbReference>
<comment type="similarity">
    <text evidence="1">Belongs to the UPF0065 (bug) family.</text>
</comment>
<keyword evidence="2" id="KW-0732">Signal</keyword>
<keyword evidence="4" id="KW-1185">Reference proteome</keyword>
<evidence type="ECO:0000313" key="3">
    <source>
        <dbReference type="EMBL" id="RZS81554.1"/>
    </source>
</evidence>
<dbReference type="InterPro" id="IPR005064">
    <property type="entry name" value="BUG"/>
</dbReference>
<dbReference type="SUPFAM" id="SSF53850">
    <property type="entry name" value="Periplasmic binding protein-like II"/>
    <property type="match status" value="1"/>
</dbReference>
<dbReference type="Gene3D" id="3.40.190.10">
    <property type="entry name" value="Periplasmic binding protein-like II"/>
    <property type="match status" value="1"/>
</dbReference>
<feature type="signal peptide" evidence="2">
    <location>
        <begin position="1"/>
        <end position="30"/>
    </location>
</feature>
<dbReference type="Gene3D" id="3.40.190.150">
    <property type="entry name" value="Bordetella uptake gene, domain 1"/>
    <property type="match status" value="1"/>
</dbReference>